<reference evidence="1 2" key="1">
    <citation type="submission" date="2016-10" db="EMBL/GenBank/DDBJ databases">
        <authorList>
            <person name="de Groot N.N."/>
        </authorList>
    </citation>
    <scope>NUCLEOTIDE SEQUENCE [LARGE SCALE GENOMIC DNA]</scope>
    <source>
        <strain evidence="1 2">CGMCC 1.10239</strain>
    </source>
</reference>
<name>A0A1G9KYF5_9BACL</name>
<protein>
    <submittedName>
        <fullName evidence="1">Uncharacterized protein</fullName>
    </submittedName>
</protein>
<dbReference type="AlphaFoldDB" id="A0A1G9KYF5"/>
<evidence type="ECO:0000313" key="1">
    <source>
        <dbReference type="EMBL" id="SDL54890.1"/>
    </source>
</evidence>
<evidence type="ECO:0000313" key="2">
    <source>
        <dbReference type="Proteomes" id="UP000182783"/>
    </source>
</evidence>
<gene>
    <name evidence="1" type="ORF">SAMN05216191_103440</name>
</gene>
<organism evidence="1 2">
    <name type="scientific">Paenibacillus jilunlii</name>
    <dbReference type="NCBI Taxonomy" id="682956"/>
    <lineage>
        <taxon>Bacteria</taxon>
        <taxon>Bacillati</taxon>
        <taxon>Bacillota</taxon>
        <taxon>Bacilli</taxon>
        <taxon>Bacillales</taxon>
        <taxon>Paenibacillaceae</taxon>
        <taxon>Paenibacillus</taxon>
    </lineage>
</organism>
<accession>A0A1G9KYF5</accession>
<dbReference type="OrthoDB" id="9789603at2"/>
<dbReference type="Proteomes" id="UP000182783">
    <property type="component" value="Unassembled WGS sequence"/>
</dbReference>
<dbReference type="EMBL" id="FNGM01000003">
    <property type="protein sequence ID" value="SDL54890.1"/>
    <property type="molecule type" value="Genomic_DNA"/>
</dbReference>
<dbReference type="RefSeq" id="WP_062528179.1">
    <property type="nucleotide sequence ID" value="NZ_CP048429.1"/>
</dbReference>
<proteinExistence type="predicted"/>
<sequence length="91" mass="9894">MNTASTDAILHTNTGTAAPANLNNVNKRAQEIARLSGELGYAAEASQLAERLCYFTEHNDNIVYVADAGGPLLGWIHAEVRFLIESPPLWK</sequence>